<keyword evidence="5" id="KW-1185">Reference proteome</keyword>
<feature type="chain" id="PRO_5044566784" description="Lipoprotein" evidence="1">
    <location>
        <begin position="23"/>
        <end position="134"/>
    </location>
</feature>
<accession>A0A1V4GRT7</accession>
<proteinExistence type="predicted"/>
<evidence type="ECO:0000313" key="5">
    <source>
        <dbReference type="Proteomes" id="UP000254107"/>
    </source>
</evidence>
<dbReference type="Proteomes" id="UP000254107">
    <property type="component" value="Unassembled WGS sequence"/>
</dbReference>
<dbReference type="Proteomes" id="UP000191025">
    <property type="component" value="Unassembled WGS sequence"/>
</dbReference>
<evidence type="ECO:0000313" key="3">
    <source>
        <dbReference type="EMBL" id="STY99794.1"/>
    </source>
</evidence>
<dbReference type="RefSeq" id="WP_062501423.1">
    <property type="nucleotide sequence ID" value="NZ_MXAN01000067.1"/>
</dbReference>
<reference evidence="2" key="2">
    <citation type="submission" date="2017-03" db="EMBL/GenBank/DDBJ databases">
        <authorList>
            <person name="Afonso C.L."/>
            <person name="Miller P.J."/>
            <person name="Scott M.A."/>
            <person name="Spackman E."/>
            <person name="Goraichik I."/>
            <person name="Dimitrov K.M."/>
            <person name="Suarez D.L."/>
            <person name="Swayne D.E."/>
        </authorList>
    </citation>
    <scope>NUCLEOTIDE SEQUENCE</scope>
    <source>
        <strain evidence="2">CCUG 4441</strain>
    </source>
</reference>
<evidence type="ECO:0000313" key="2">
    <source>
        <dbReference type="EMBL" id="OPH35409.1"/>
    </source>
</evidence>
<feature type="signal peptide" evidence="1">
    <location>
        <begin position="1"/>
        <end position="22"/>
    </location>
</feature>
<dbReference type="AlphaFoldDB" id="A0A1V4GRT7"/>
<reference evidence="4" key="1">
    <citation type="submission" date="2017-03" db="EMBL/GenBank/DDBJ databases">
        <title>Draft genome sequence of Moraxella equi CCUG 4950T type strain.</title>
        <authorList>
            <person name="Salva-Serra F."/>
            <person name="Engstrom-Jakobsson H."/>
            <person name="Thorell K."/>
            <person name="Jaen-Luchoro D."/>
            <person name="Gonzales-Siles L."/>
            <person name="Karlsson R."/>
            <person name="Yazdan S."/>
            <person name="Boulund F."/>
            <person name="Johnning A."/>
            <person name="Engstrand L."/>
            <person name="Kristiansson E."/>
            <person name="Moore E."/>
        </authorList>
    </citation>
    <scope>NUCLEOTIDE SEQUENCE [LARGE SCALE GENOMIC DNA]</scope>
    <source>
        <strain evidence="4">CCUG 4441</strain>
    </source>
</reference>
<evidence type="ECO:0000313" key="4">
    <source>
        <dbReference type="Proteomes" id="UP000191025"/>
    </source>
</evidence>
<dbReference type="GeneID" id="302269785"/>
<evidence type="ECO:0000256" key="1">
    <source>
        <dbReference type="SAM" id="SignalP"/>
    </source>
</evidence>
<sequence length="134" mass="14549">MRLLFVATLALSLIGCVHSSHNENIQETQKSVPKKIIEFQSKNASPAEITECQKQGGKVQKVGMLQFDKCIITYPDAGKTCTKGDDCQSGTCEPKSDNAQNINTPITGVCKANNNPFGCRSFIHDGQVQTICVD</sequence>
<dbReference type="EMBL" id="UGQC01000001">
    <property type="protein sequence ID" value="STY99794.1"/>
    <property type="molecule type" value="Genomic_DNA"/>
</dbReference>
<keyword evidence="1" id="KW-0732">Signal</keyword>
<dbReference type="EMBL" id="MXAN01000067">
    <property type="protein sequence ID" value="OPH35409.1"/>
    <property type="molecule type" value="Genomic_DNA"/>
</dbReference>
<organism evidence="2 4">
    <name type="scientific">Moraxella lacunata</name>
    <dbReference type="NCBI Taxonomy" id="477"/>
    <lineage>
        <taxon>Bacteria</taxon>
        <taxon>Pseudomonadati</taxon>
        <taxon>Pseudomonadota</taxon>
        <taxon>Gammaproteobacteria</taxon>
        <taxon>Moraxellales</taxon>
        <taxon>Moraxellaceae</taxon>
        <taxon>Moraxella</taxon>
    </lineage>
</organism>
<evidence type="ECO:0008006" key="6">
    <source>
        <dbReference type="Google" id="ProtNLM"/>
    </source>
</evidence>
<dbReference type="PROSITE" id="PS51257">
    <property type="entry name" value="PROKAR_LIPOPROTEIN"/>
    <property type="match status" value="1"/>
</dbReference>
<gene>
    <name evidence="2" type="ORF">B5J94_09625</name>
    <name evidence="3" type="ORF">NCTC7911_01173</name>
</gene>
<protein>
    <recommendedName>
        <fullName evidence="6">Lipoprotein</fullName>
    </recommendedName>
</protein>
<name>A0A1V4GRT7_MORLA</name>
<reference evidence="3 5" key="3">
    <citation type="submission" date="2018-06" db="EMBL/GenBank/DDBJ databases">
        <authorList>
            <consortium name="Pathogen Informatics"/>
            <person name="Doyle S."/>
        </authorList>
    </citation>
    <scope>NUCLEOTIDE SEQUENCE [LARGE SCALE GENOMIC DNA]</scope>
    <source>
        <strain evidence="3 5">NCTC7911</strain>
    </source>
</reference>